<dbReference type="EMBL" id="LT985188">
    <property type="protein sequence ID" value="SPD85306.1"/>
    <property type="molecule type" value="Genomic_DNA"/>
</dbReference>
<proteinExistence type="inferred from homology"/>
<dbReference type="GO" id="GO:0003676">
    <property type="term" value="F:nucleic acid binding"/>
    <property type="evidence" value="ECO:0007669"/>
    <property type="project" value="InterPro"/>
</dbReference>
<comment type="similarity">
    <text evidence="1">Belongs to the Rv1128c/1148c/1588c/1702c/1945/3466 family.</text>
</comment>
<reference evidence="3 4" key="1">
    <citation type="submission" date="2018-02" db="EMBL/GenBank/DDBJ databases">
        <authorList>
            <person name="Cohen D.B."/>
            <person name="Kent A.D."/>
        </authorList>
    </citation>
    <scope>NUCLEOTIDE SEQUENCE [LARGE SCALE GENOMIC DNA]</scope>
    <source>
        <strain evidence="3">1</strain>
    </source>
</reference>
<evidence type="ECO:0000259" key="2">
    <source>
        <dbReference type="SMART" id="SM00507"/>
    </source>
</evidence>
<gene>
    <name evidence="3" type="ORF">MPLG2_0270</name>
</gene>
<dbReference type="InterPro" id="IPR003615">
    <property type="entry name" value="HNH_nuc"/>
</dbReference>
<protein>
    <recommendedName>
        <fullName evidence="2">HNH nuclease domain-containing protein</fullName>
    </recommendedName>
</protein>
<accession>A0A2N9JD09</accession>
<dbReference type="GO" id="GO:0008270">
    <property type="term" value="F:zinc ion binding"/>
    <property type="evidence" value="ECO:0007669"/>
    <property type="project" value="InterPro"/>
</dbReference>
<dbReference type="AlphaFoldDB" id="A0A2N9JD09"/>
<dbReference type="CDD" id="cd00085">
    <property type="entry name" value="HNHc"/>
    <property type="match status" value="1"/>
</dbReference>
<dbReference type="OrthoDB" id="3634417at2"/>
<dbReference type="Pfam" id="PF01844">
    <property type="entry name" value="HNH"/>
    <property type="match status" value="1"/>
</dbReference>
<dbReference type="Proteomes" id="UP000238164">
    <property type="component" value="Chromosome 1"/>
</dbReference>
<evidence type="ECO:0000313" key="4">
    <source>
        <dbReference type="Proteomes" id="UP000238164"/>
    </source>
</evidence>
<dbReference type="KEGG" id="mgg:MPLG2_0270"/>
<dbReference type="GO" id="GO:0004519">
    <property type="term" value="F:endonuclease activity"/>
    <property type="evidence" value="ECO:0007669"/>
    <property type="project" value="InterPro"/>
</dbReference>
<organism evidence="3 4">
    <name type="scientific">Micropruina glycogenica</name>
    <dbReference type="NCBI Taxonomy" id="75385"/>
    <lineage>
        <taxon>Bacteria</taxon>
        <taxon>Bacillati</taxon>
        <taxon>Actinomycetota</taxon>
        <taxon>Actinomycetes</taxon>
        <taxon>Propionibacteriales</taxon>
        <taxon>Nocardioidaceae</taxon>
        <taxon>Micropruina</taxon>
    </lineage>
</organism>
<evidence type="ECO:0000256" key="1">
    <source>
        <dbReference type="ARBA" id="ARBA00023450"/>
    </source>
</evidence>
<dbReference type="Pfam" id="PF02720">
    <property type="entry name" value="DUF222"/>
    <property type="match status" value="1"/>
</dbReference>
<dbReference type="RefSeq" id="WP_105184576.1">
    <property type="nucleotide sequence ID" value="NZ_BAAAGO010000019.1"/>
</dbReference>
<dbReference type="InterPro" id="IPR002711">
    <property type="entry name" value="HNH"/>
</dbReference>
<keyword evidence="4" id="KW-1185">Reference proteome</keyword>
<name>A0A2N9JD09_9ACTN</name>
<dbReference type="SMART" id="SM00507">
    <property type="entry name" value="HNHc"/>
    <property type="match status" value="1"/>
</dbReference>
<sequence length="447" mass="48552">MELTFEQLDDAALVAVIDAAVSALTDDRVRLQNGQQRLQLLVDAVRLDARLSAWRSALAAEVEQSGVAVAEHGTSTVTWLADAVCMTRRAAGRLVIEGQRLTRFPTVAAAAAEGCVLPEQAQAITQVLDGLPTDFDTGQLRQAEELMVGFADTHNAHDLRSLSRYLVEVLDPDTVEAREAARLERDLRAARHNRHLTFAHDHHGSVRIRGSLPVADAEPFIKLIASYQAQASRALDRLDPLAPNLTPAQRRADALMALVDRHLANALAPSHGGDRPRVVVTLSYDVMVKTATDAGLLRGELIGTGEPISPSTLRQLLCDADVMPAVLGSASQVLDVGRSQRLVTAPIRAALEIRDQGCVFPGCDKQPTGCHAHHIVPWWAGGITALHNLVLVCPHHHGIVEPSHNPTADRWQVRLPANGPAHVIPPRRVDPQQTPRIHNRFTAPMRT</sequence>
<dbReference type="Gene3D" id="1.10.30.50">
    <property type="match status" value="1"/>
</dbReference>
<evidence type="ECO:0000313" key="3">
    <source>
        <dbReference type="EMBL" id="SPD85306.1"/>
    </source>
</evidence>
<dbReference type="InterPro" id="IPR003870">
    <property type="entry name" value="DUF222"/>
</dbReference>
<feature type="domain" description="HNH nuclease" evidence="2">
    <location>
        <begin position="346"/>
        <end position="398"/>
    </location>
</feature>